<dbReference type="EMBL" id="BTGU01007597">
    <property type="protein sequence ID" value="GMN19595.1"/>
    <property type="molecule type" value="Genomic_DNA"/>
</dbReference>
<dbReference type="Gramene" id="FCD_00029861-RA">
    <property type="protein sequence ID" value="FCD_00029861-RA:cds"/>
    <property type="gene ID" value="FCD_00029861"/>
</dbReference>
<protein>
    <recommendedName>
        <fullName evidence="6">Protein kinase domain-containing protein</fullName>
    </recommendedName>
</protein>
<feature type="domain" description="Protein kinase" evidence="6">
    <location>
        <begin position="1"/>
        <end position="141"/>
    </location>
</feature>
<dbReference type="GO" id="GO:0005886">
    <property type="term" value="C:plasma membrane"/>
    <property type="evidence" value="ECO:0007669"/>
    <property type="project" value="TreeGrafter"/>
</dbReference>
<dbReference type="GO" id="GO:0004674">
    <property type="term" value="F:protein serine/threonine kinase activity"/>
    <property type="evidence" value="ECO:0007669"/>
    <property type="project" value="UniProtKB-KW"/>
</dbReference>
<dbReference type="PROSITE" id="PS50011">
    <property type="entry name" value="PROTEIN_KINASE_DOM"/>
    <property type="match status" value="1"/>
</dbReference>
<dbReference type="InterPro" id="IPR011009">
    <property type="entry name" value="Kinase-like_dom_sf"/>
</dbReference>
<dbReference type="Pfam" id="PF11883">
    <property type="entry name" value="DUF3403"/>
    <property type="match status" value="1"/>
</dbReference>
<dbReference type="GO" id="GO:0005524">
    <property type="term" value="F:ATP binding"/>
    <property type="evidence" value="ECO:0007669"/>
    <property type="project" value="UniProtKB-KW"/>
</dbReference>
<comment type="caution">
    <text evidence="7">The sequence shown here is derived from an EMBL/GenBank/DDBJ whole genome shotgun (WGS) entry which is preliminary data.</text>
</comment>
<keyword evidence="2" id="KW-0808">Transferase</keyword>
<dbReference type="AlphaFoldDB" id="A0AA87YVC7"/>
<dbReference type="Proteomes" id="UP001187192">
    <property type="component" value="Unassembled WGS sequence"/>
</dbReference>
<dbReference type="InterPro" id="IPR021820">
    <property type="entry name" value="S-locus_recpt_kinase_C"/>
</dbReference>
<name>A0AA87YVC7_FICCA</name>
<evidence type="ECO:0000256" key="5">
    <source>
        <dbReference type="ARBA" id="ARBA00022840"/>
    </source>
</evidence>
<dbReference type="SUPFAM" id="SSF56112">
    <property type="entry name" value="Protein kinase-like (PK-like)"/>
    <property type="match status" value="1"/>
</dbReference>
<dbReference type="InterPro" id="IPR000719">
    <property type="entry name" value="Prot_kinase_dom"/>
</dbReference>
<keyword evidence="3" id="KW-0547">Nucleotide-binding</keyword>
<gene>
    <name evidence="7" type="ORF">TIFTF001_049933</name>
</gene>
<dbReference type="Pfam" id="PF00069">
    <property type="entry name" value="Pkinase"/>
    <property type="match status" value="1"/>
</dbReference>
<evidence type="ECO:0000256" key="1">
    <source>
        <dbReference type="ARBA" id="ARBA00022527"/>
    </source>
</evidence>
<organism evidence="7 8">
    <name type="scientific">Ficus carica</name>
    <name type="common">Common fig</name>
    <dbReference type="NCBI Taxonomy" id="3494"/>
    <lineage>
        <taxon>Eukaryota</taxon>
        <taxon>Viridiplantae</taxon>
        <taxon>Streptophyta</taxon>
        <taxon>Embryophyta</taxon>
        <taxon>Tracheophyta</taxon>
        <taxon>Spermatophyta</taxon>
        <taxon>Magnoliopsida</taxon>
        <taxon>eudicotyledons</taxon>
        <taxon>Gunneridae</taxon>
        <taxon>Pentapetalae</taxon>
        <taxon>rosids</taxon>
        <taxon>fabids</taxon>
        <taxon>Rosales</taxon>
        <taxon>Moraceae</taxon>
        <taxon>Ficeae</taxon>
        <taxon>Ficus</taxon>
    </lineage>
</organism>
<evidence type="ECO:0000313" key="7">
    <source>
        <dbReference type="EMBL" id="GMN19595.1"/>
    </source>
</evidence>
<dbReference type="PANTHER" id="PTHR27002">
    <property type="entry name" value="RECEPTOR-LIKE SERINE/THREONINE-PROTEIN KINASE SD1-8"/>
    <property type="match status" value="1"/>
</dbReference>
<dbReference type="PANTHER" id="PTHR27002:SF181">
    <property type="entry name" value="RECEPTOR-LIKE SERINE_THREONINE-PROTEIN KINASE"/>
    <property type="match status" value="1"/>
</dbReference>
<evidence type="ECO:0000256" key="2">
    <source>
        <dbReference type="ARBA" id="ARBA00022679"/>
    </source>
</evidence>
<keyword evidence="4" id="KW-0418">Kinase</keyword>
<keyword evidence="5" id="KW-0067">ATP-binding</keyword>
<sequence>MNPKISDFGLARIFRGDQTKVNTKRVVGTYGYISHEYVIDGHSMKSDIFSFGVIVLEIVSGMKIRGFAHPDHDLNLIGHAWKLWNESRAMEIIDVLMENVPAAEALSRCIQVGLLCIQKCPEERPLMSSVLVMFDSENAALPQPKEPGFYTERAFIKTNSSSTSIKPNVSTGMTVTTLQGR</sequence>
<accession>A0AA87YVC7</accession>
<dbReference type="Gene3D" id="1.10.510.10">
    <property type="entry name" value="Transferase(Phosphotransferase) domain 1"/>
    <property type="match status" value="1"/>
</dbReference>
<evidence type="ECO:0000259" key="6">
    <source>
        <dbReference type="PROSITE" id="PS50011"/>
    </source>
</evidence>
<evidence type="ECO:0000313" key="8">
    <source>
        <dbReference type="Proteomes" id="UP001187192"/>
    </source>
</evidence>
<keyword evidence="1" id="KW-0723">Serine/threonine-protein kinase</keyword>
<evidence type="ECO:0000256" key="4">
    <source>
        <dbReference type="ARBA" id="ARBA00022777"/>
    </source>
</evidence>
<proteinExistence type="predicted"/>
<keyword evidence="8" id="KW-1185">Reference proteome</keyword>
<evidence type="ECO:0000256" key="3">
    <source>
        <dbReference type="ARBA" id="ARBA00022741"/>
    </source>
</evidence>
<reference evidence="7" key="1">
    <citation type="submission" date="2023-07" db="EMBL/GenBank/DDBJ databases">
        <title>draft genome sequence of fig (Ficus carica).</title>
        <authorList>
            <person name="Takahashi T."/>
            <person name="Nishimura K."/>
        </authorList>
    </citation>
    <scope>NUCLEOTIDE SEQUENCE</scope>
</reference>